<dbReference type="KEGG" id="prel:PRELSG_0109500"/>
<dbReference type="PRINTS" id="PR00633">
    <property type="entry name" value="RCCNDNSATION"/>
</dbReference>
<feature type="compositionally biased region" description="Polar residues" evidence="4">
    <location>
        <begin position="608"/>
        <end position="619"/>
    </location>
</feature>
<evidence type="ECO:0000256" key="3">
    <source>
        <dbReference type="PROSITE-ProRule" id="PRU00235"/>
    </source>
</evidence>
<dbReference type="AlphaFoldDB" id="A0A1J1H0Y1"/>
<dbReference type="InterPro" id="IPR051553">
    <property type="entry name" value="Ran_GTPase-activating"/>
</dbReference>
<dbReference type="EMBL" id="LN835296">
    <property type="protein sequence ID" value="CRG98445.1"/>
    <property type="molecule type" value="Genomic_DNA"/>
</dbReference>
<keyword evidence="7" id="KW-1185">Reference proteome</keyword>
<feature type="region of interest" description="Disordered" evidence="4">
    <location>
        <begin position="643"/>
        <end position="775"/>
    </location>
</feature>
<dbReference type="OrthoDB" id="61110at2759"/>
<feature type="repeat" description="RCC1" evidence="3">
    <location>
        <begin position="59"/>
        <end position="115"/>
    </location>
</feature>
<proteinExistence type="predicted"/>
<evidence type="ECO:0000313" key="6">
    <source>
        <dbReference type="EMBL" id="CRG98445.1"/>
    </source>
</evidence>
<feature type="compositionally biased region" description="Basic and acidic residues" evidence="4">
    <location>
        <begin position="644"/>
        <end position="656"/>
    </location>
</feature>
<protein>
    <submittedName>
        <fullName evidence="6">Regulator of chromosome condensation, putative</fullName>
    </submittedName>
</protein>
<evidence type="ECO:0000256" key="2">
    <source>
        <dbReference type="ARBA" id="ARBA00022737"/>
    </source>
</evidence>
<dbReference type="PANTHER" id="PTHR45982">
    <property type="entry name" value="REGULATOR OF CHROMOSOME CONDENSATION"/>
    <property type="match status" value="1"/>
</dbReference>
<name>A0A1J1H0Y1_PLARL</name>
<feature type="repeat" description="RCC1" evidence="3">
    <location>
        <begin position="329"/>
        <end position="380"/>
    </location>
</feature>
<dbReference type="InterPro" id="IPR009091">
    <property type="entry name" value="RCC1/BLIP-II"/>
</dbReference>
<dbReference type="RefSeq" id="XP_028531455.1">
    <property type="nucleotide sequence ID" value="XM_028678923.1"/>
</dbReference>
<dbReference type="SUPFAM" id="SSF50985">
    <property type="entry name" value="RCC1/BLIP-II"/>
    <property type="match status" value="1"/>
</dbReference>
<evidence type="ECO:0000256" key="1">
    <source>
        <dbReference type="ARBA" id="ARBA00022658"/>
    </source>
</evidence>
<dbReference type="InterPro" id="IPR000408">
    <property type="entry name" value="Reg_chr_condens"/>
</dbReference>
<dbReference type="Gene3D" id="2.130.10.30">
    <property type="entry name" value="Regulator of chromosome condensation 1/beta-lactamase-inhibitor protein II"/>
    <property type="match status" value="1"/>
</dbReference>
<accession>A0A1J1H0Y1</accession>
<evidence type="ECO:0000256" key="4">
    <source>
        <dbReference type="SAM" id="MobiDB-lite"/>
    </source>
</evidence>
<dbReference type="PANTHER" id="PTHR45982:SF1">
    <property type="entry name" value="REGULATOR OF CHROMOSOME CONDENSATION"/>
    <property type="match status" value="1"/>
</dbReference>
<feature type="compositionally biased region" description="Basic and acidic residues" evidence="4">
    <location>
        <begin position="583"/>
        <end position="606"/>
    </location>
</feature>
<dbReference type="PROSITE" id="PS50012">
    <property type="entry name" value="RCC1_3"/>
    <property type="match status" value="3"/>
</dbReference>
<feature type="repeat" description="RCC1" evidence="3">
    <location>
        <begin position="6"/>
        <end position="58"/>
    </location>
</feature>
<feature type="compositionally biased region" description="Basic and acidic residues" evidence="4">
    <location>
        <begin position="737"/>
        <end position="756"/>
    </location>
</feature>
<feature type="compositionally biased region" description="Basic and acidic residues" evidence="4">
    <location>
        <begin position="717"/>
        <end position="726"/>
    </location>
</feature>
<feature type="region of interest" description="Disordered" evidence="4">
    <location>
        <begin position="563"/>
        <end position="631"/>
    </location>
</feature>
<dbReference type="Pfam" id="PF25390">
    <property type="entry name" value="WD40_RLD"/>
    <property type="match status" value="1"/>
</dbReference>
<feature type="compositionally biased region" description="Basic residues" evidence="4">
    <location>
        <begin position="766"/>
        <end position="775"/>
    </location>
</feature>
<keyword evidence="1" id="KW-0344">Guanine-nucleotide releasing factor</keyword>
<organism evidence="6 7">
    <name type="scientific">Plasmodium relictum</name>
    <dbReference type="NCBI Taxonomy" id="85471"/>
    <lineage>
        <taxon>Eukaryota</taxon>
        <taxon>Sar</taxon>
        <taxon>Alveolata</taxon>
        <taxon>Apicomplexa</taxon>
        <taxon>Aconoidasida</taxon>
        <taxon>Haemosporida</taxon>
        <taxon>Plasmodiidae</taxon>
        <taxon>Plasmodium</taxon>
        <taxon>Plasmodium (Haemamoeba)</taxon>
    </lineage>
</organism>
<keyword evidence="2" id="KW-0677">Repeat</keyword>
<dbReference type="VEuPathDB" id="PlasmoDB:PRELSG_0109500"/>
<dbReference type="GeneID" id="39734345"/>
<feature type="region of interest" description="Disordered" evidence="4">
    <location>
        <begin position="480"/>
        <end position="522"/>
    </location>
</feature>
<reference evidence="6 7" key="1">
    <citation type="submission" date="2015-04" db="EMBL/GenBank/DDBJ databases">
        <authorList>
            <consortium name="Pathogen Informatics"/>
        </authorList>
    </citation>
    <scope>NUCLEOTIDE SEQUENCE [LARGE SCALE GENOMIC DNA]</scope>
    <source>
        <strain evidence="6 7">SGS1</strain>
    </source>
</reference>
<dbReference type="OMA" id="CGGNNTF"/>
<gene>
    <name evidence="6" type="ORF">PRELSG_0109500</name>
</gene>
<sequence>MKKIKNTLFIFGSGECGQLPPEYCTDYVQADPTPVHNLPNDIDEVVCGSMHTIIKTKDDKLYSFGCNDMGVLGRKTDSNNTKDHEYSPTLINFTFSSKIKKITCGDNHTAILLENGKVYITGGFRDYCGVLGLPSFEKENEIISKSFEFIEIKFDFMKNTNSDSLRNKIHDGHNENTKSSELKNDNEHNNVKIINIISGEDHLICLEESREYIYTLGNSDSCQVCNNFYDQQISETERRKYVFPNCYHYKDFGFDTKFKNIYCGGNNTFVQLEESLDVFGIGRNAYGSCGVSIKDNIIKKFQKIEILSKKEIKQLCGGQSFTVCLLKNNDLYTWGNREILGIESEEDAYYPIELDFFKKNNYKIKNISCGTDHCLVLTENEKLFGWGTGGNEFDINTSLAVIEKNIPSEINFLHFVNKLIPNSKNDSNLLMNPVKIVSFSGGSSHCAFISSHIDSEKVAIKRAHEVIDDEVTFSKKQKMENHIENEEKEKEKEKEILVNEQDKSNKLEVQENEEKRIEKPKVNYNEQEKKKVKQELEENEDSEVEQKKNEIVKMYLEEKKKQIQGLEEKKSKIESVEEDEEEEKKKLVKEKYINKDDEDNFFKETYHTPLTQSNRNSSPAKEEFQSVENDNVVIKENNLLNENLQEHYDNTKLNEKNKRKRSIRNKSYLSNESPTRKQPRRSCKENTSLNENVKKKLYQIVEKPITKKKRRTASTPKSKDTTSKTRNEKKKSKSVSAKKENVSRSSAKKENFKRECLQQTPEPKVAKSKSSRTKS</sequence>
<feature type="domain" description="RCC1-like" evidence="5">
    <location>
        <begin position="8"/>
        <end position="391"/>
    </location>
</feature>
<dbReference type="Proteomes" id="UP000220158">
    <property type="component" value="Chromosome 1"/>
</dbReference>
<evidence type="ECO:0000259" key="5">
    <source>
        <dbReference type="Pfam" id="PF25390"/>
    </source>
</evidence>
<dbReference type="PROSITE" id="PS00625">
    <property type="entry name" value="RCC1_1"/>
    <property type="match status" value="1"/>
</dbReference>
<dbReference type="InterPro" id="IPR058923">
    <property type="entry name" value="RCC1-like_dom"/>
</dbReference>
<evidence type="ECO:0000313" key="7">
    <source>
        <dbReference type="Proteomes" id="UP000220158"/>
    </source>
</evidence>
<feature type="compositionally biased region" description="Basic and acidic residues" evidence="4">
    <location>
        <begin position="563"/>
        <end position="575"/>
    </location>
</feature>